<evidence type="ECO:0000313" key="3">
    <source>
        <dbReference type="EMBL" id="RDW75445.1"/>
    </source>
</evidence>
<dbReference type="PANTHER" id="PTHR33112:SF12">
    <property type="entry name" value="HETEROKARYON INCOMPATIBILITY DOMAIN-CONTAINING PROTEIN"/>
    <property type="match status" value="1"/>
</dbReference>
<dbReference type="PANTHER" id="PTHR33112">
    <property type="entry name" value="DOMAIN PROTEIN, PUTATIVE-RELATED"/>
    <property type="match status" value="1"/>
</dbReference>
<name>A0A3D8RN14_9HELO</name>
<dbReference type="Proteomes" id="UP000256645">
    <property type="component" value="Unassembled WGS sequence"/>
</dbReference>
<proteinExistence type="predicted"/>
<feature type="domain" description="Heterokaryon incompatibility" evidence="2">
    <location>
        <begin position="119"/>
        <end position="285"/>
    </location>
</feature>
<evidence type="ECO:0000256" key="1">
    <source>
        <dbReference type="SAM" id="MobiDB-lite"/>
    </source>
</evidence>
<evidence type="ECO:0000313" key="4">
    <source>
        <dbReference type="Proteomes" id="UP000256645"/>
    </source>
</evidence>
<protein>
    <recommendedName>
        <fullName evidence="2">Heterokaryon incompatibility domain-containing protein</fullName>
    </recommendedName>
</protein>
<accession>A0A3D8RN14</accession>
<dbReference type="AlphaFoldDB" id="A0A3D8RN14"/>
<feature type="compositionally biased region" description="Polar residues" evidence="1">
    <location>
        <begin position="132"/>
        <end position="144"/>
    </location>
</feature>
<dbReference type="EMBL" id="PDLM01000006">
    <property type="protein sequence ID" value="RDW75445.1"/>
    <property type="molecule type" value="Genomic_DNA"/>
</dbReference>
<feature type="region of interest" description="Disordered" evidence="1">
    <location>
        <begin position="132"/>
        <end position="154"/>
    </location>
</feature>
<keyword evidence="4" id="KW-1185">Reference proteome</keyword>
<dbReference type="OrthoDB" id="3565361at2759"/>
<comment type="caution">
    <text evidence="3">The sequence shown here is derived from an EMBL/GenBank/DDBJ whole genome shotgun (WGS) entry which is preliminary data.</text>
</comment>
<dbReference type="Pfam" id="PF06985">
    <property type="entry name" value="HET"/>
    <property type="match status" value="1"/>
</dbReference>
<dbReference type="InterPro" id="IPR010730">
    <property type="entry name" value="HET"/>
</dbReference>
<gene>
    <name evidence="3" type="ORF">BP6252_06587</name>
</gene>
<reference evidence="3 4" key="1">
    <citation type="journal article" date="2018" name="IMA Fungus">
        <title>IMA Genome-F 9: Draft genome sequence of Annulohypoxylon stygium, Aspergillus mulundensis, Berkeleyomyces basicola (syn. Thielaviopsis basicola), Ceratocystis smalleyi, two Cercospora beticola strains, Coleophoma cylindrospora, Fusarium fracticaudum, Phialophora cf. hyalina, and Morchella septimelata.</title>
        <authorList>
            <person name="Wingfield B.D."/>
            <person name="Bills G.F."/>
            <person name="Dong Y."/>
            <person name="Huang W."/>
            <person name="Nel W.J."/>
            <person name="Swalarsk-Parry B.S."/>
            <person name="Vaghefi N."/>
            <person name="Wilken P.M."/>
            <person name="An Z."/>
            <person name="de Beer Z.W."/>
            <person name="De Vos L."/>
            <person name="Chen L."/>
            <person name="Duong T.A."/>
            <person name="Gao Y."/>
            <person name="Hammerbacher A."/>
            <person name="Kikkert J.R."/>
            <person name="Li Y."/>
            <person name="Li H."/>
            <person name="Li K."/>
            <person name="Li Q."/>
            <person name="Liu X."/>
            <person name="Ma X."/>
            <person name="Naidoo K."/>
            <person name="Pethybridge S.J."/>
            <person name="Sun J."/>
            <person name="Steenkamp E.T."/>
            <person name="van der Nest M.A."/>
            <person name="van Wyk S."/>
            <person name="Wingfield M.J."/>
            <person name="Xiong C."/>
            <person name="Yue Q."/>
            <person name="Zhang X."/>
        </authorList>
    </citation>
    <scope>NUCLEOTIDE SEQUENCE [LARGE SCALE GENOMIC DNA]</scope>
    <source>
        <strain evidence="3 4">BP6252</strain>
    </source>
</reference>
<sequence>MDDTHKTFGEIFGPDTVAYGDGMKMQMLDIQRLICDRSDSQKWARSLRFLVYDGDDLVYDRHPHSNVIFTEDEVPLCSYCRNVPCFPRDVLNGDNANKIRRFKLLQRGKIHGMSQCNHYLAVSYCWTPAASSSGTTSYTVSRNPQAEPEKGRARDDVVDRAVQVAADYGIRYIWIDQECIDQRDPDDQEASIQSMDLVYENAWVVLGLLNTTISERRQWEVFHCLEEALSQQGHKVPAFGDPESYAREIALPLFEVFERADAMVALLETIVHNDLWFTRRWILQEMICSGDRLMLLIDSDYMFSPHRQFGFHVRRLTADFELVLDVLVWWVFNRPPRALRLKDLRDNVSCCLKSIHNESSSKCAAKSVTSNAPDTFLGMSRAVASGKSISESHYD</sequence>
<evidence type="ECO:0000259" key="2">
    <source>
        <dbReference type="Pfam" id="PF06985"/>
    </source>
</evidence>
<organism evidence="3 4">
    <name type="scientific">Coleophoma cylindrospora</name>
    <dbReference type="NCBI Taxonomy" id="1849047"/>
    <lineage>
        <taxon>Eukaryota</taxon>
        <taxon>Fungi</taxon>
        <taxon>Dikarya</taxon>
        <taxon>Ascomycota</taxon>
        <taxon>Pezizomycotina</taxon>
        <taxon>Leotiomycetes</taxon>
        <taxon>Helotiales</taxon>
        <taxon>Dermateaceae</taxon>
        <taxon>Coleophoma</taxon>
    </lineage>
</organism>